<sequence>MTIKIKKILIPYDATPSSRKAVKKVFPLIEKHGSKIIFLSCIHDKATFGFFKTKSDKKEIERERKTIQKYHEQLKKEADSFGIQSTSKIIKSNLESHSIIEYAKEQKVDLIVMSKSKLGTHAEKMYYNSTVDAVFKKAPCPFLYIP</sequence>
<dbReference type="Proteomes" id="UP000028059">
    <property type="component" value="Unassembled WGS sequence"/>
</dbReference>
<feature type="domain" description="UspA" evidence="2">
    <location>
        <begin position="5"/>
        <end position="145"/>
    </location>
</feature>
<gene>
    <name evidence="3" type="ORF">AAA799N04_01006</name>
</gene>
<dbReference type="EMBL" id="JOKN01000016">
    <property type="protein sequence ID" value="KEQ56514.1"/>
    <property type="molecule type" value="Genomic_DNA"/>
</dbReference>
<proteinExistence type="inferred from homology"/>
<dbReference type="PANTHER" id="PTHR46268:SF25">
    <property type="entry name" value="USPA DOMAIN PROTEIN"/>
    <property type="match status" value="1"/>
</dbReference>
<dbReference type="PRINTS" id="PR01438">
    <property type="entry name" value="UNVRSLSTRESS"/>
</dbReference>
<dbReference type="PANTHER" id="PTHR46268">
    <property type="entry name" value="STRESS RESPONSE PROTEIN NHAX"/>
    <property type="match status" value="1"/>
</dbReference>
<evidence type="ECO:0000256" key="1">
    <source>
        <dbReference type="ARBA" id="ARBA00008791"/>
    </source>
</evidence>
<dbReference type="InterPro" id="IPR006015">
    <property type="entry name" value="Universal_stress_UspA"/>
</dbReference>
<dbReference type="Pfam" id="PF00582">
    <property type="entry name" value="Usp"/>
    <property type="match status" value="1"/>
</dbReference>
<keyword evidence="4" id="KW-1185">Reference proteome</keyword>
<dbReference type="SUPFAM" id="SSF52402">
    <property type="entry name" value="Adenine nucleotide alpha hydrolases-like"/>
    <property type="match status" value="1"/>
</dbReference>
<dbReference type="Gene3D" id="3.40.50.620">
    <property type="entry name" value="HUPs"/>
    <property type="match status" value="1"/>
</dbReference>
<dbReference type="AlphaFoldDB" id="A0A081RMU1"/>
<name>A0A081RMU1_9ARCH</name>
<dbReference type="InterPro" id="IPR014729">
    <property type="entry name" value="Rossmann-like_a/b/a_fold"/>
</dbReference>
<dbReference type="InterPro" id="IPR006016">
    <property type="entry name" value="UspA"/>
</dbReference>
<reference evidence="3 4" key="1">
    <citation type="submission" date="2014-06" db="EMBL/GenBank/DDBJ databases">
        <authorList>
            <person name="Ngugi D.K."/>
            <person name="Blom J."/>
            <person name="Alam I."/>
            <person name="Rashid M."/>
            <person name="Ba Alawi W."/>
            <person name="Zhang G."/>
            <person name="Hikmawan T."/>
            <person name="Guan Y."/>
            <person name="Antunes A."/>
            <person name="Siam R."/>
            <person name="ElDorry H."/>
            <person name="Bajic V."/>
            <person name="Stingl U."/>
        </authorList>
    </citation>
    <scope>NUCLEOTIDE SEQUENCE [LARGE SCALE GENOMIC DNA]</scope>
    <source>
        <strain evidence="3">SCGC AAA799-N04</strain>
    </source>
</reference>
<evidence type="ECO:0000313" key="4">
    <source>
        <dbReference type="Proteomes" id="UP000028059"/>
    </source>
</evidence>
<accession>A0A081RMU1</accession>
<comment type="caution">
    <text evidence="3">The sequence shown here is derived from an EMBL/GenBank/DDBJ whole genome shotgun (WGS) entry which is preliminary data.</text>
</comment>
<protein>
    <submittedName>
        <fullName evidence="3">Universal stress protein</fullName>
    </submittedName>
</protein>
<comment type="similarity">
    <text evidence="1">Belongs to the universal stress protein A family.</text>
</comment>
<dbReference type="CDD" id="cd00293">
    <property type="entry name" value="USP-like"/>
    <property type="match status" value="1"/>
</dbReference>
<evidence type="ECO:0000259" key="2">
    <source>
        <dbReference type="Pfam" id="PF00582"/>
    </source>
</evidence>
<evidence type="ECO:0000313" key="3">
    <source>
        <dbReference type="EMBL" id="KEQ56514.1"/>
    </source>
</evidence>
<organism evidence="3 4">
    <name type="scientific">Marine Group I thaumarchaeote SCGC AAA799-N04</name>
    <dbReference type="NCBI Taxonomy" id="1502293"/>
    <lineage>
        <taxon>Archaea</taxon>
        <taxon>Nitrososphaerota</taxon>
        <taxon>Marine Group I</taxon>
    </lineage>
</organism>